<proteinExistence type="predicted"/>
<evidence type="ECO:0000313" key="1">
    <source>
        <dbReference type="EMBL" id="TRU35258.1"/>
    </source>
</evidence>
<organism evidence="1 2">
    <name type="scientific">Microcystis aeruginosa Ma_MB_F_20061100_S20D</name>
    <dbReference type="NCBI Taxonomy" id="2486253"/>
    <lineage>
        <taxon>Bacteria</taxon>
        <taxon>Bacillati</taxon>
        <taxon>Cyanobacteriota</taxon>
        <taxon>Cyanophyceae</taxon>
        <taxon>Oscillatoriophycideae</taxon>
        <taxon>Chroococcales</taxon>
        <taxon>Microcystaceae</taxon>
        <taxon>Microcystis</taxon>
    </lineage>
</organism>
<protein>
    <submittedName>
        <fullName evidence="1">Uncharacterized protein</fullName>
    </submittedName>
</protein>
<dbReference type="EMBL" id="SFBH01000091">
    <property type="protein sequence ID" value="TRU35258.1"/>
    <property type="molecule type" value="Genomic_DNA"/>
</dbReference>
<dbReference type="AlphaFoldDB" id="A0A552EL98"/>
<gene>
    <name evidence="1" type="ORF">EWV78_11825</name>
</gene>
<name>A0A552EL98_MICAE</name>
<accession>A0A552EL98</accession>
<evidence type="ECO:0000313" key="2">
    <source>
        <dbReference type="Proteomes" id="UP000315113"/>
    </source>
</evidence>
<sequence>MGWVNGSINHSISLREGEGVERESIGKLNIAILKLHWLFHSLAVQWRYRTVLPIVIVFY</sequence>
<comment type="caution">
    <text evidence="1">The sequence shown here is derived from an EMBL/GenBank/DDBJ whole genome shotgun (WGS) entry which is preliminary data.</text>
</comment>
<dbReference type="Proteomes" id="UP000315113">
    <property type="component" value="Unassembled WGS sequence"/>
</dbReference>
<reference evidence="1 2" key="1">
    <citation type="submission" date="2019-01" db="EMBL/GenBank/DDBJ databases">
        <title>Coherence of Microcystis species and biogeography revealed through population genomics.</title>
        <authorList>
            <person name="Perez-Carrascal O.M."/>
            <person name="Terrat Y."/>
            <person name="Giani A."/>
            <person name="Fortin N."/>
            <person name="Tromas N."/>
            <person name="Shapiro B.J."/>
        </authorList>
    </citation>
    <scope>NUCLEOTIDE SEQUENCE [LARGE SCALE GENOMIC DNA]</scope>
    <source>
        <strain evidence="1">Ma_MB_F_20061100_S20D</strain>
    </source>
</reference>